<organism evidence="3">
    <name type="scientific">Arundo donax</name>
    <name type="common">Giant reed</name>
    <name type="synonym">Donax arundinaceus</name>
    <dbReference type="NCBI Taxonomy" id="35708"/>
    <lineage>
        <taxon>Eukaryota</taxon>
        <taxon>Viridiplantae</taxon>
        <taxon>Streptophyta</taxon>
        <taxon>Embryophyta</taxon>
        <taxon>Tracheophyta</taxon>
        <taxon>Spermatophyta</taxon>
        <taxon>Magnoliopsida</taxon>
        <taxon>Liliopsida</taxon>
        <taxon>Poales</taxon>
        <taxon>Poaceae</taxon>
        <taxon>PACMAD clade</taxon>
        <taxon>Arundinoideae</taxon>
        <taxon>Arundineae</taxon>
        <taxon>Arundo</taxon>
    </lineage>
</organism>
<evidence type="ECO:0000256" key="2">
    <source>
        <dbReference type="SAM" id="SignalP"/>
    </source>
</evidence>
<evidence type="ECO:0000313" key="3">
    <source>
        <dbReference type="EMBL" id="JAE03237.1"/>
    </source>
</evidence>
<feature type="region of interest" description="Disordered" evidence="1">
    <location>
        <begin position="25"/>
        <end position="66"/>
    </location>
</feature>
<dbReference type="AlphaFoldDB" id="A0A0A9ET07"/>
<feature type="signal peptide" evidence="2">
    <location>
        <begin position="1"/>
        <end position="21"/>
    </location>
</feature>
<sequence length="66" mass="6992">MHWFAFIISNFQCHFLALTSTSPTPPLRQGQAQGTQGAATTGSVGRGGTGGRQGEVCMQGRKVGRR</sequence>
<reference evidence="3" key="2">
    <citation type="journal article" date="2015" name="Data Brief">
        <title>Shoot transcriptome of the giant reed, Arundo donax.</title>
        <authorList>
            <person name="Barrero R.A."/>
            <person name="Guerrero F.D."/>
            <person name="Moolhuijzen P."/>
            <person name="Goolsby J.A."/>
            <person name="Tidwell J."/>
            <person name="Bellgard S.E."/>
            <person name="Bellgard M.I."/>
        </authorList>
    </citation>
    <scope>NUCLEOTIDE SEQUENCE</scope>
    <source>
        <tissue evidence="3">Shoot tissue taken approximately 20 cm above the soil surface</tissue>
    </source>
</reference>
<evidence type="ECO:0000256" key="1">
    <source>
        <dbReference type="SAM" id="MobiDB-lite"/>
    </source>
</evidence>
<feature type="compositionally biased region" description="Low complexity" evidence="1">
    <location>
        <begin position="29"/>
        <end position="43"/>
    </location>
</feature>
<name>A0A0A9ET07_ARUDO</name>
<keyword evidence="2" id="KW-0732">Signal</keyword>
<feature type="compositionally biased region" description="Gly residues" evidence="1">
    <location>
        <begin position="44"/>
        <end position="53"/>
    </location>
</feature>
<feature type="chain" id="PRO_5002044189" evidence="2">
    <location>
        <begin position="22"/>
        <end position="66"/>
    </location>
</feature>
<protein>
    <submittedName>
        <fullName evidence="3">Uncharacterized protein</fullName>
    </submittedName>
</protein>
<proteinExistence type="predicted"/>
<reference evidence="3" key="1">
    <citation type="submission" date="2014-09" db="EMBL/GenBank/DDBJ databases">
        <authorList>
            <person name="Magalhaes I.L.F."/>
            <person name="Oliveira U."/>
            <person name="Santos F.R."/>
            <person name="Vidigal T.H.D.A."/>
            <person name="Brescovit A.D."/>
            <person name="Santos A.J."/>
        </authorList>
    </citation>
    <scope>NUCLEOTIDE SEQUENCE</scope>
    <source>
        <tissue evidence="3">Shoot tissue taken approximately 20 cm above the soil surface</tissue>
    </source>
</reference>
<accession>A0A0A9ET07</accession>
<dbReference type="EMBL" id="GBRH01194659">
    <property type="protein sequence ID" value="JAE03237.1"/>
    <property type="molecule type" value="Transcribed_RNA"/>
</dbReference>